<dbReference type="Proteomes" id="UP000660021">
    <property type="component" value="Unassembled WGS sequence"/>
</dbReference>
<organism evidence="1 2">
    <name type="scientific">Pseudoflavonifractor hominis</name>
    <dbReference type="NCBI Taxonomy" id="2763059"/>
    <lineage>
        <taxon>Bacteria</taxon>
        <taxon>Bacillati</taxon>
        <taxon>Bacillota</taxon>
        <taxon>Clostridia</taxon>
        <taxon>Eubacteriales</taxon>
        <taxon>Oscillospiraceae</taxon>
        <taxon>Pseudoflavonifractor</taxon>
    </lineage>
</organism>
<accession>A0ABR7HTE6</accession>
<dbReference type="Gene3D" id="2.10.10.90">
    <property type="match status" value="1"/>
</dbReference>
<dbReference type="InterPro" id="IPR036573">
    <property type="entry name" value="CBM_sf_5/12"/>
</dbReference>
<comment type="caution">
    <text evidence="1">The sequence shown here is derived from an EMBL/GenBank/DDBJ whole genome shotgun (WGS) entry which is preliminary data.</text>
</comment>
<name>A0ABR7HTE6_9FIRM</name>
<protein>
    <submittedName>
        <fullName evidence="1">Alpha-amylase</fullName>
    </submittedName>
</protein>
<keyword evidence="2" id="KW-1185">Reference proteome</keyword>
<reference evidence="1 2" key="1">
    <citation type="submission" date="2020-08" db="EMBL/GenBank/DDBJ databases">
        <title>Genome public.</title>
        <authorList>
            <person name="Liu C."/>
            <person name="Sun Q."/>
        </authorList>
    </citation>
    <scope>NUCLEOTIDE SEQUENCE [LARGE SCALE GENOMIC DNA]</scope>
    <source>
        <strain evidence="1 2">New-38</strain>
    </source>
</reference>
<proteinExistence type="predicted"/>
<evidence type="ECO:0000313" key="1">
    <source>
        <dbReference type="EMBL" id="MBC5730691.1"/>
    </source>
</evidence>
<evidence type="ECO:0000313" key="2">
    <source>
        <dbReference type="Proteomes" id="UP000660021"/>
    </source>
</evidence>
<gene>
    <name evidence="1" type="ORF">H8S34_07560</name>
</gene>
<sequence>MRAEQEGRHVIRYTKEKSDRVQEAIERLARIRAAQLDDGIASTVADLFDEWSPGMYYARGVRIADGEGNLYRVEQDHTSQADWPISSTPSLYTPLGVTEENPEAIPLWRQPLGAHDAYPKGAKVEYEGAVYVSLVDGNVWPPDTPGMWQADSTQR</sequence>
<dbReference type="RefSeq" id="WP_186963540.1">
    <property type="nucleotide sequence ID" value="NZ_JACOPR010000003.1"/>
</dbReference>
<dbReference type="SUPFAM" id="SSF51055">
    <property type="entry name" value="Carbohydrate binding domain"/>
    <property type="match status" value="1"/>
</dbReference>
<dbReference type="EMBL" id="JACOPR010000003">
    <property type="protein sequence ID" value="MBC5730691.1"/>
    <property type="molecule type" value="Genomic_DNA"/>
</dbReference>